<evidence type="ECO:0000313" key="4">
    <source>
        <dbReference type="EMBL" id="KAF7348151.1"/>
    </source>
</evidence>
<dbReference type="GO" id="GO:0006310">
    <property type="term" value="P:DNA recombination"/>
    <property type="evidence" value="ECO:0007669"/>
    <property type="project" value="UniProtKB-KW"/>
</dbReference>
<dbReference type="PANTHER" id="PTHR33050:SF7">
    <property type="entry name" value="RIBONUCLEASE H"/>
    <property type="match status" value="1"/>
</dbReference>
<feature type="region of interest" description="Disordered" evidence="3">
    <location>
        <begin position="1188"/>
        <end position="1235"/>
    </location>
</feature>
<feature type="region of interest" description="Disordered" evidence="3">
    <location>
        <begin position="321"/>
        <end position="393"/>
    </location>
</feature>
<dbReference type="SUPFAM" id="SSF47823">
    <property type="entry name" value="lambda integrase-like, N-terminal domain"/>
    <property type="match status" value="1"/>
</dbReference>
<organism evidence="4 5">
    <name type="scientific">Mycena sanguinolenta</name>
    <dbReference type="NCBI Taxonomy" id="230812"/>
    <lineage>
        <taxon>Eukaryota</taxon>
        <taxon>Fungi</taxon>
        <taxon>Dikarya</taxon>
        <taxon>Basidiomycota</taxon>
        <taxon>Agaricomycotina</taxon>
        <taxon>Agaricomycetes</taxon>
        <taxon>Agaricomycetidae</taxon>
        <taxon>Agaricales</taxon>
        <taxon>Marasmiineae</taxon>
        <taxon>Mycenaceae</taxon>
        <taxon>Mycena</taxon>
    </lineage>
</organism>
<dbReference type="GO" id="GO:0003677">
    <property type="term" value="F:DNA binding"/>
    <property type="evidence" value="ECO:0007669"/>
    <property type="project" value="UniProtKB-KW"/>
</dbReference>
<dbReference type="GO" id="GO:0015074">
    <property type="term" value="P:DNA integration"/>
    <property type="evidence" value="ECO:0007669"/>
    <property type="project" value="InterPro"/>
</dbReference>
<dbReference type="EMBL" id="JACAZH010000017">
    <property type="protein sequence ID" value="KAF7348151.1"/>
    <property type="molecule type" value="Genomic_DNA"/>
</dbReference>
<feature type="compositionally biased region" description="Polar residues" evidence="3">
    <location>
        <begin position="348"/>
        <end position="358"/>
    </location>
</feature>
<dbReference type="SUPFAM" id="SSF56349">
    <property type="entry name" value="DNA breaking-rejoining enzymes"/>
    <property type="match status" value="1"/>
</dbReference>
<feature type="compositionally biased region" description="Low complexity" evidence="3">
    <location>
        <begin position="1156"/>
        <end position="1165"/>
    </location>
</feature>
<reference evidence="4" key="1">
    <citation type="submission" date="2020-05" db="EMBL/GenBank/DDBJ databases">
        <title>Mycena genomes resolve the evolution of fungal bioluminescence.</title>
        <authorList>
            <person name="Tsai I.J."/>
        </authorList>
    </citation>
    <scope>NUCLEOTIDE SEQUENCE</scope>
    <source>
        <strain evidence="4">160909Yilan</strain>
    </source>
</reference>
<evidence type="ECO:0000313" key="5">
    <source>
        <dbReference type="Proteomes" id="UP000623467"/>
    </source>
</evidence>
<dbReference type="Gene3D" id="1.10.443.10">
    <property type="entry name" value="Intergrase catalytic core"/>
    <property type="match status" value="1"/>
</dbReference>
<feature type="compositionally biased region" description="Polar residues" evidence="3">
    <location>
        <begin position="1197"/>
        <end position="1213"/>
    </location>
</feature>
<dbReference type="InterPro" id="IPR011010">
    <property type="entry name" value="DNA_brk_join_enz"/>
</dbReference>
<comment type="caution">
    <text evidence="4">The sequence shown here is derived from an EMBL/GenBank/DDBJ whole genome shotgun (WGS) entry which is preliminary data.</text>
</comment>
<evidence type="ECO:0000256" key="2">
    <source>
        <dbReference type="ARBA" id="ARBA00023172"/>
    </source>
</evidence>
<dbReference type="OrthoDB" id="3266428at2759"/>
<dbReference type="Gene3D" id="1.10.150.130">
    <property type="match status" value="1"/>
</dbReference>
<dbReference type="InterPro" id="IPR052055">
    <property type="entry name" value="Hepadnavirus_pol/RT"/>
</dbReference>
<proteinExistence type="predicted"/>
<accession>A0A8H6XX28</accession>
<evidence type="ECO:0000256" key="1">
    <source>
        <dbReference type="ARBA" id="ARBA00023125"/>
    </source>
</evidence>
<keyword evidence="1" id="KW-0238">DNA-binding</keyword>
<gene>
    <name evidence="4" type="ORF">MSAN_01768000</name>
</gene>
<sequence length="1581" mass="176713">MTQNSRAGVPKPLPDNFDCDAYMTRPGDVEPPAALSPADLNAWNLFSRRWRLRRLEPPPPEVGNLDVGAPLQPLYAYSPTLKKMYLHSKEFVDATGPLPSSLVQWLAMERIKAADEETAEKSKREEEKAKAIGPSLGTLVMTKPVSFSSVVDDEVEIPKVFLVSLGQKIYPPLQWWKSSILRTANESPHSLPTTSIRIGQGTSVIKLDVLKYEEMTTLHGGIDDWTSLTPSTWLQCSMNLLAAMKQLSIEHDAANPQHSPYTEYAQHIQFFKKNKWFDTHFHFWYPQEYEMRKGVLVNTLFDHEVWVRELSATMKAHEAAEARETRRLSGAAGFRSSPSPFTPAPSPGLQQAPSTNKRGATDDGNGGAKRQRKDKGGNSQNDGPPRTTSASTARESTLHLGFTAAPYAAAPIPLSPATTHADESREETSFLEGDEAEQLDADIFLETRQSGFREDPQHMPSAELSYPDLLPFVHDRPALGSEPLDLLLDRVTQPYDADAFDRLLAQHSLTDRYPQLTHHLRHGFPLGRLPELDQTIIIPNHRSALEDSDVIREYLDTEISKGRMSGPYTREEMERICRGPFFSSPLIVATQDQGPGLEPKKRVCRHLSKGDPSSGTPSVNDHIDKEDFPTRFDMPSQMAELVATAPAGTQACAFDVKSFHRTCPVLPAHKPWLVCSFDELFYLDHCHPFGAKPASSNAGQIVNAAVDIWQVATLHHARELKYEDDCDVVRFPSAPEGPPYTYKFDRNSILDPIRELRIPWHPTKTGDAFLDTTVFLGLEWDFPTRRVSLPTEKRLKYLSRVQNMLKGIRTSKKFTLLELQEIHGSLCYVAFVYKEGSSRLAVFSNGMSSFKSNKFSLRWLSESIKKALIWWERKLLDASFFRQLSPLPPLRDVGIFVDASTSWGIAVVIGTKWHALQLKPNWKQPGTDICWLESVAIELCALFLEQLGYRDEHLLIRSDNKGAIGAHKKGRSPNVGINLCARRTYAVLTGINVTPNIVYVASADNIADAPSRGLPSSLLPRDRLWRNFELPRDTFGFHNPRSCARSLLAAPRSFVQNVATAIEALDTNNPHPISPDRPASSRFLDHTGTCNTVVDSLALPSTPAFPLGHDFDPLGDLFPQKQMETPRHESPRSFTFTEPSFDIPDLRINVARPKQSNRARSASPARRTHEQARDVLSIPFVDGHVSSLSRTGDLETDMNNIPLSDRTSQQISGYYSGPRRARSRSTGSSKTQVSPLDTQRRAFEWLSKAHVADTRGSYGAGLLRFHQWCDQNNVAEASRLPASRALLIGFVSDAIGTCTGKCIRNWLNGLHLWHTYNGLEWHGDETLLPSLKKAADKAGARFKRPERGPVTKKHLRTLRAAIDLHSNFGAAVWANALAVFHGCRRLGETLITSANTFSKEHDTTRDTRIAHSKANGREVIGIHLVWTKTTGTRGGELILTEILGEDVDLCPRWAWLNHIRLNHSPPPNTPLFAFRTESGWRPLTKDLFLRTTDSIYKANKLDTVFGHSYRIGGALALLLAGVAPEVIMKLGGWSSLCFLIYWRRLQLILPLAITRAWDARIREFADNQGLAADADSLSIDD</sequence>
<evidence type="ECO:0000256" key="3">
    <source>
        <dbReference type="SAM" id="MobiDB-lite"/>
    </source>
</evidence>
<feature type="region of interest" description="Disordered" evidence="3">
    <location>
        <begin position="1151"/>
        <end position="1175"/>
    </location>
</feature>
<name>A0A8H6XX28_9AGAR</name>
<keyword evidence="5" id="KW-1185">Reference proteome</keyword>
<dbReference type="InterPro" id="IPR010998">
    <property type="entry name" value="Integrase_recombinase_N"/>
</dbReference>
<feature type="region of interest" description="Disordered" evidence="3">
    <location>
        <begin position="413"/>
        <end position="436"/>
    </location>
</feature>
<dbReference type="PANTHER" id="PTHR33050">
    <property type="entry name" value="REVERSE TRANSCRIPTASE DOMAIN-CONTAINING PROTEIN"/>
    <property type="match status" value="1"/>
</dbReference>
<protein>
    <submittedName>
        <fullName evidence="4">Uncharacterized protein</fullName>
    </submittedName>
</protein>
<dbReference type="Proteomes" id="UP000623467">
    <property type="component" value="Unassembled WGS sequence"/>
</dbReference>
<dbReference type="InterPro" id="IPR013762">
    <property type="entry name" value="Integrase-like_cat_sf"/>
</dbReference>
<feature type="compositionally biased region" description="Polar residues" evidence="3">
    <location>
        <begin position="1224"/>
        <end position="1235"/>
    </location>
</feature>
<keyword evidence="2" id="KW-0233">DNA recombination</keyword>